<evidence type="ECO:0000313" key="14">
    <source>
        <dbReference type="Proteomes" id="UP000823891"/>
    </source>
</evidence>
<dbReference type="Pfam" id="PF12833">
    <property type="entry name" value="HTH_18"/>
    <property type="match status" value="1"/>
</dbReference>
<proteinExistence type="predicted"/>
<dbReference type="GO" id="GO:0043565">
    <property type="term" value="F:sequence-specific DNA binding"/>
    <property type="evidence" value="ECO:0007669"/>
    <property type="project" value="InterPro"/>
</dbReference>
<dbReference type="InterPro" id="IPR018060">
    <property type="entry name" value="HTH_AraC"/>
</dbReference>
<evidence type="ECO:0000256" key="5">
    <source>
        <dbReference type="ARBA" id="ARBA00023012"/>
    </source>
</evidence>
<evidence type="ECO:0000259" key="11">
    <source>
        <dbReference type="PROSITE" id="PS01124"/>
    </source>
</evidence>
<dbReference type="InterPro" id="IPR001789">
    <property type="entry name" value="Sig_transdc_resp-reg_receiver"/>
</dbReference>
<sequence>MGERVKLLLVDDESFLCEQICANIAWESFGIELIGYCDNAMDALEQMIDEMPDILITDIRMPVMSGLELIARAKQMNPALQCVILSGYAEFTLAQAAIEQGVKNYLLKPFSKAELEDTLQKCCGQIQKSRSEKRMELQERTEMVSRLFQEIKSLKETNEKIQPEQLQAVMLSYPDLIMLREAMVLFFTYEDDGSGAVKRWIPEFYHAEGDILRTASEALNAVSSKRETESEPVRKIKSYAQQHFMEESLNLQFIADQIVHLGVKYVGRCFIKETGVKFSEYLLEIRMEKAKQMLKTRDARIEEIAEQVGLGHDVPYFYQLFKRYTGMTPKEYRKFQV</sequence>
<evidence type="ECO:0000256" key="4">
    <source>
        <dbReference type="ARBA" id="ARBA00022553"/>
    </source>
</evidence>
<dbReference type="GO" id="GO:0005737">
    <property type="term" value="C:cytoplasm"/>
    <property type="evidence" value="ECO:0007669"/>
    <property type="project" value="UniProtKB-SubCell"/>
</dbReference>
<dbReference type="Proteomes" id="UP000823891">
    <property type="component" value="Unassembled WGS sequence"/>
</dbReference>
<dbReference type="Pfam" id="PF00072">
    <property type="entry name" value="Response_reg"/>
    <property type="match status" value="1"/>
</dbReference>
<dbReference type="InterPro" id="IPR009057">
    <property type="entry name" value="Homeodomain-like_sf"/>
</dbReference>
<keyword evidence="3" id="KW-0963">Cytoplasm</keyword>
<dbReference type="PROSITE" id="PS01124">
    <property type="entry name" value="HTH_ARAC_FAMILY_2"/>
    <property type="match status" value="1"/>
</dbReference>
<dbReference type="InterPro" id="IPR051552">
    <property type="entry name" value="HptR"/>
</dbReference>
<feature type="domain" description="Response regulatory" evidence="12">
    <location>
        <begin position="6"/>
        <end position="123"/>
    </location>
</feature>
<feature type="modified residue" description="4-aspartylphosphate" evidence="10">
    <location>
        <position position="58"/>
    </location>
</feature>
<gene>
    <name evidence="13" type="ORF">H9761_00720</name>
</gene>
<reference evidence="13" key="2">
    <citation type="submission" date="2021-04" db="EMBL/GenBank/DDBJ databases">
        <authorList>
            <person name="Gilroy R."/>
        </authorList>
    </citation>
    <scope>NUCLEOTIDE SEQUENCE</scope>
    <source>
        <strain evidence="13">USAMLcec2-132</strain>
    </source>
</reference>
<evidence type="ECO:0000313" key="13">
    <source>
        <dbReference type="EMBL" id="HJC22211.1"/>
    </source>
</evidence>
<dbReference type="SMART" id="SM00448">
    <property type="entry name" value="REC"/>
    <property type="match status" value="1"/>
</dbReference>
<name>A0A9D2NB64_9FIRM</name>
<dbReference type="CDD" id="cd17536">
    <property type="entry name" value="REC_YesN-like"/>
    <property type="match status" value="1"/>
</dbReference>
<evidence type="ECO:0000256" key="6">
    <source>
        <dbReference type="ARBA" id="ARBA00023015"/>
    </source>
</evidence>
<reference evidence="13" key="1">
    <citation type="journal article" date="2021" name="PeerJ">
        <title>Extensive microbial diversity within the chicken gut microbiome revealed by metagenomics and culture.</title>
        <authorList>
            <person name="Gilroy R."/>
            <person name="Ravi A."/>
            <person name="Getino M."/>
            <person name="Pursley I."/>
            <person name="Horton D.L."/>
            <person name="Alikhan N.F."/>
            <person name="Baker D."/>
            <person name="Gharbi K."/>
            <person name="Hall N."/>
            <person name="Watson M."/>
            <person name="Adriaenssens E.M."/>
            <person name="Foster-Nyarko E."/>
            <person name="Jarju S."/>
            <person name="Secka A."/>
            <person name="Antonio M."/>
            <person name="Oren A."/>
            <person name="Chaudhuri R.R."/>
            <person name="La Ragione R."/>
            <person name="Hildebrand F."/>
            <person name="Pallen M.J."/>
        </authorList>
    </citation>
    <scope>NUCLEOTIDE SEQUENCE</scope>
    <source>
        <strain evidence="13">USAMLcec2-132</strain>
    </source>
</reference>
<protein>
    <recommendedName>
        <fullName evidence="2">Stage 0 sporulation protein A homolog</fullName>
    </recommendedName>
</protein>
<dbReference type="SUPFAM" id="SSF52172">
    <property type="entry name" value="CheY-like"/>
    <property type="match status" value="1"/>
</dbReference>
<evidence type="ECO:0000256" key="10">
    <source>
        <dbReference type="PROSITE-ProRule" id="PRU00169"/>
    </source>
</evidence>
<evidence type="ECO:0000256" key="8">
    <source>
        <dbReference type="ARBA" id="ARBA00023163"/>
    </source>
</evidence>
<accession>A0A9D2NB64</accession>
<dbReference type="SUPFAM" id="SSF46689">
    <property type="entry name" value="Homeodomain-like"/>
    <property type="match status" value="1"/>
</dbReference>
<evidence type="ECO:0000256" key="1">
    <source>
        <dbReference type="ARBA" id="ARBA00004496"/>
    </source>
</evidence>
<evidence type="ECO:0000259" key="12">
    <source>
        <dbReference type="PROSITE" id="PS50110"/>
    </source>
</evidence>
<keyword evidence="6" id="KW-0805">Transcription regulation</keyword>
<comment type="function">
    <text evidence="9">May play the central regulatory role in sporulation. It may be an element of the effector pathway responsible for the activation of sporulation genes in response to nutritional stress. Spo0A may act in concert with spo0H (a sigma factor) to control the expression of some genes that are critical to the sporulation process.</text>
</comment>
<dbReference type="GO" id="GO:0003700">
    <property type="term" value="F:DNA-binding transcription factor activity"/>
    <property type="evidence" value="ECO:0007669"/>
    <property type="project" value="InterPro"/>
</dbReference>
<feature type="domain" description="HTH araC/xylS-type" evidence="11">
    <location>
        <begin position="234"/>
        <end position="335"/>
    </location>
</feature>
<organism evidence="13 14">
    <name type="scientific">Candidatus Eisenbergiella merdavium</name>
    <dbReference type="NCBI Taxonomy" id="2838551"/>
    <lineage>
        <taxon>Bacteria</taxon>
        <taxon>Bacillati</taxon>
        <taxon>Bacillota</taxon>
        <taxon>Clostridia</taxon>
        <taxon>Lachnospirales</taxon>
        <taxon>Lachnospiraceae</taxon>
        <taxon>Eisenbergiella</taxon>
    </lineage>
</organism>
<dbReference type="GO" id="GO:0000160">
    <property type="term" value="P:phosphorelay signal transduction system"/>
    <property type="evidence" value="ECO:0007669"/>
    <property type="project" value="UniProtKB-KW"/>
</dbReference>
<dbReference type="InterPro" id="IPR011006">
    <property type="entry name" value="CheY-like_superfamily"/>
</dbReference>
<dbReference type="PANTHER" id="PTHR42713:SF3">
    <property type="entry name" value="TRANSCRIPTIONAL REGULATORY PROTEIN HPTR"/>
    <property type="match status" value="1"/>
</dbReference>
<evidence type="ECO:0000256" key="2">
    <source>
        <dbReference type="ARBA" id="ARBA00018672"/>
    </source>
</evidence>
<keyword evidence="7" id="KW-0238">DNA-binding</keyword>
<dbReference type="PROSITE" id="PS50110">
    <property type="entry name" value="RESPONSE_REGULATORY"/>
    <property type="match status" value="1"/>
</dbReference>
<evidence type="ECO:0000256" key="9">
    <source>
        <dbReference type="ARBA" id="ARBA00024867"/>
    </source>
</evidence>
<dbReference type="EMBL" id="DWWS01000006">
    <property type="protein sequence ID" value="HJC22211.1"/>
    <property type="molecule type" value="Genomic_DNA"/>
</dbReference>
<comment type="subcellular location">
    <subcellularLocation>
        <location evidence="1">Cytoplasm</location>
    </subcellularLocation>
</comment>
<dbReference type="PANTHER" id="PTHR42713">
    <property type="entry name" value="HISTIDINE KINASE-RELATED"/>
    <property type="match status" value="1"/>
</dbReference>
<evidence type="ECO:0000256" key="7">
    <source>
        <dbReference type="ARBA" id="ARBA00023125"/>
    </source>
</evidence>
<dbReference type="Gene3D" id="3.40.50.2300">
    <property type="match status" value="1"/>
</dbReference>
<keyword evidence="5" id="KW-0902">Two-component regulatory system</keyword>
<keyword evidence="4 10" id="KW-0597">Phosphoprotein</keyword>
<keyword evidence="8" id="KW-0804">Transcription</keyword>
<comment type="caution">
    <text evidence="13">The sequence shown here is derived from an EMBL/GenBank/DDBJ whole genome shotgun (WGS) entry which is preliminary data.</text>
</comment>
<dbReference type="SMART" id="SM00342">
    <property type="entry name" value="HTH_ARAC"/>
    <property type="match status" value="1"/>
</dbReference>
<dbReference type="Gene3D" id="1.10.10.60">
    <property type="entry name" value="Homeodomain-like"/>
    <property type="match status" value="2"/>
</dbReference>
<evidence type="ECO:0000256" key="3">
    <source>
        <dbReference type="ARBA" id="ARBA00022490"/>
    </source>
</evidence>
<dbReference type="AlphaFoldDB" id="A0A9D2NB64"/>